<organism evidence="7 8">
    <name type="scientific">Vespula squamosa</name>
    <name type="common">Southern yellow jacket</name>
    <name type="synonym">Wasp</name>
    <dbReference type="NCBI Taxonomy" id="30214"/>
    <lineage>
        <taxon>Eukaryota</taxon>
        <taxon>Metazoa</taxon>
        <taxon>Ecdysozoa</taxon>
        <taxon>Arthropoda</taxon>
        <taxon>Hexapoda</taxon>
        <taxon>Insecta</taxon>
        <taxon>Pterygota</taxon>
        <taxon>Neoptera</taxon>
        <taxon>Endopterygota</taxon>
        <taxon>Hymenoptera</taxon>
        <taxon>Apocrita</taxon>
        <taxon>Aculeata</taxon>
        <taxon>Vespoidea</taxon>
        <taxon>Vespidae</taxon>
        <taxon>Vespinae</taxon>
        <taxon>Vespula</taxon>
    </lineage>
</organism>
<keyword evidence="5" id="KW-0472">Membrane</keyword>
<name>A0ABD2B8J5_VESSQ</name>
<dbReference type="InterPro" id="IPR001223">
    <property type="entry name" value="Glyco_hydro18_cat"/>
</dbReference>
<evidence type="ECO:0000259" key="6">
    <source>
        <dbReference type="PROSITE" id="PS51910"/>
    </source>
</evidence>
<dbReference type="InterPro" id="IPR011583">
    <property type="entry name" value="Chitinase_II/V-like_cat"/>
</dbReference>
<dbReference type="GO" id="GO:0006032">
    <property type="term" value="P:chitin catabolic process"/>
    <property type="evidence" value="ECO:0007669"/>
    <property type="project" value="UniProtKB-ARBA"/>
</dbReference>
<feature type="domain" description="GH18" evidence="6">
    <location>
        <begin position="106"/>
        <end position="278"/>
    </location>
</feature>
<evidence type="ECO:0000256" key="1">
    <source>
        <dbReference type="ARBA" id="ARBA00022801"/>
    </source>
</evidence>
<accession>A0ABD2B8J5</accession>
<proteinExistence type="inferred from homology"/>
<dbReference type="InterPro" id="IPR001579">
    <property type="entry name" value="Glyco_hydro_18_chit_AS"/>
</dbReference>
<keyword evidence="1 3" id="KW-0378">Hydrolase</keyword>
<keyword evidence="2 3" id="KW-0326">Glycosidase</keyword>
<dbReference type="Pfam" id="PF00704">
    <property type="entry name" value="Glyco_hydro_18"/>
    <property type="match status" value="1"/>
</dbReference>
<keyword evidence="5" id="KW-1133">Transmembrane helix</keyword>
<dbReference type="InterPro" id="IPR050314">
    <property type="entry name" value="Glycosyl_Hydrlase_18"/>
</dbReference>
<evidence type="ECO:0000256" key="3">
    <source>
        <dbReference type="RuleBase" id="RU000489"/>
    </source>
</evidence>
<dbReference type="AlphaFoldDB" id="A0ABD2B8J5"/>
<gene>
    <name evidence="7" type="ORF">V1478_006689</name>
</gene>
<keyword evidence="8" id="KW-1185">Reference proteome</keyword>
<reference evidence="7 8" key="1">
    <citation type="journal article" date="2024" name="Ann. Entomol. Soc. Am.">
        <title>Genomic analyses of the southern and eastern yellowjacket wasps (Hymenoptera: Vespidae) reveal evolutionary signatures of social life.</title>
        <authorList>
            <person name="Catto M.A."/>
            <person name="Caine P.B."/>
            <person name="Orr S.E."/>
            <person name="Hunt B.G."/>
            <person name="Goodisman M.A.D."/>
        </authorList>
    </citation>
    <scope>NUCLEOTIDE SEQUENCE [LARGE SCALE GENOMIC DNA]</scope>
    <source>
        <strain evidence="7">233</strain>
        <tissue evidence="7">Head and thorax</tissue>
    </source>
</reference>
<comment type="similarity">
    <text evidence="4">Belongs to the glycosyl hydrolase 18 family.</text>
</comment>
<dbReference type="Proteomes" id="UP001607302">
    <property type="component" value="Unassembled WGS sequence"/>
</dbReference>
<dbReference type="SUPFAM" id="SSF51445">
    <property type="entry name" value="(Trans)glycosidases"/>
    <property type="match status" value="1"/>
</dbReference>
<dbReference type="SMART" id="SM00636">
    <property type="entry name" value="Glyco_18"/>
    <property type="match status" value="1"/>
</dbReference>
<dbReference type="PROSITE" id="PS01095">
    <property type="entry name" value="GH18_1"/>
    <property type="match status" value="1"/>
</dbReference>
<comment type="caution">
    <text evidence="7">The sequence shown here is derived from an EMBL/GenBank/DDBJ whole genome shotgun (WGS) entry which is preliminary data.</text>
</comment>
<evidence type="ECO:0000313" key="8">
    <source>
        <dbReference type="Proteomes" id="UP001607302"/>
    </source>
</evidence>
<dbReference type="InterPro" id="IPR017853">
    <property type="entry name" value="GH"/>
</dbReference>
<dbReference type="PROSITE" id="PS51910">
    <property type="entry name" value="GH18_2"/>
    <property type="match status" value="1"/>
</dbReference>
<feature type="transmembrane region" description="Helical" evidence="5">
    <location>
        <begin position="27"/>
        <end position="53"/>
    </location>
</feature>
<evidence type="ECO:0000256" key="4">
    <source>
        <dbReference type="RuleBase" id="RU004453"/>
    </source>
</evidence>
<keyword evidence="5" id="KW-0812">Transmembrane</keyword>
<protein>
    <submittedName>
        <fullName evidence="7">Chitinase-3-like protein 2</fullName>
    </submittedName>
</protein>
<dbReference type="Gene3D" id="3.20.20.80">
    <property type="entry name" value="Glycosidases"/>
    <property type="match status" value="1"/>
</dbReference>
<dbReference type="EMBL" id="JAUDFV010000132">
    <property type="protein sequence ID" value="KAL2729057.1"/>
    <property type="molecule type" value="Genomic_DNA"/>
</dbReference>
<dbReference type="GO" id="GO:0004568">
    <property type="term" value="F:chitinase activity"/>
    <property type="evidence" value="ECO:0007669"/>
    <property type="project" value="UniProtKB-ARBA"/>
</dbReference>
<dbReference type="PANTHER" id="PTHR11177">
    <property type="entry name" value="CHITINASE"/>
    <property type="match status" value="1"/>
</dbReference>
<evidence type="ECO:0000313" key="7">
    <source>
        <dbReference type="EMBL" id="KAL2729057.1"/>
    </source>
</evidence>
<evidence type="ECO:0000256" key="5">
    <source>
        <dbReference type="SAM" id="Phobius"/>
    </source>
</evidence>
<sequence>MITEIPMSQIKYKLLINPQQSQWKTQIFYFIAIFLIISTVCTWIGILILKIFYVQTLEELNQEEKTLAGTWLHKAQMYTISMKENHNTNKNINIDREWQSSNSTEKIIVCYYTVPKTFNPMQDLSPLQIDPHICTHIIVGFASIINCTVDMGLNTRFYEEVVNLKKNNSKLKVMFSIGGSNEFNSGFPEMVKNHANRKRFIRSVLNVTKRFKFDGLDLDWEFPAWFEPKEKQKIHFVQLLHEIRKEFDHRSEKLILSVAAAAPQAIIDQSYNVPGLAE</sequence>
<evidence type="ECO:0000256" key="2">
    <source>
        <dbReference type="ARBA" id="ARBA00023295"/>
    </source>
</evidence>
<dbReference type="PANTHER" id="PTHR11177:SF390">
    <property type="entry name" value="CHITINASE 11"/>
    <property type="match status" value="1"/>
</dbReference>